<dbReference type="Proteomes" id="UP000243376">
    <property type="component" value="Unassembled WGS sequence"/>
</dbReference>
<sequence length="570" mass="62097">MSARRQRWEVRPPAPATFIAQLNLHPVLATLLYQRGLHEPEAAHAFLAADYTSGLHDPLRMRGMAEAAARIATAIDRGERMAVYGDFDVDGVTAVALLIQAIRAMGGKIRPYIPHRAREGYGLNNVAIGQLAADGVHLLITVDCGISNVAEVVEANRLGMDVIVTDHHHPPDELPSAYAVINPKQPDCAYPFKGLVGVGIAFKLVQALARYGKRPAHLRGRDLLDLVALGTIADMGPLVDENRVLVRAGLLALNETNRPGVRSLITVAGLTPGAVDSGGVTFSLAPRLNAAGRLDDARRAYELLLADDQATADAIAADLHATNRERQSITRQLQTIAEELVNTSGRADQPLIVLTNPNFNAGLLGLVAARLVERYHRPVVVIEQGNETSRGSARSIPGVNIIELLDQCADLFVRYGGHTAAAGFTIHTANIPVFEQRLLALGKQYLKEELLTPRLLIDAKLPLDELSWDVYHAIQQLEPFGHCNPTPMFMAPNVTVIDPQTTTTGDHLRMRVRAGTNVYEAIGFNFGHFAAALQRHPIVDLAYQLAVDEWNGQRRMRLLVRDFRRAGQGG</sequence>
<evidence type="ECO:0000313" key="9">
    <source>
        <dbReference type="EMBL" id="PMP77530.1"/>
    </source>
</evidence>
<evidence type="ECO:0000256" key="5">
    <source>
        <dbReference type="ARBA" id="ARBA00022839"/>
    </source>
</evidence>
<evidence type="ECO:0000313" key="10">
    <source>
        <dbReference type="Proteomes" id="UP000243376"/>
    </source>
</evidence>
<evidence type="ECO:0000256" key="4">
    <source>
        <dbReference type="ARBA" id="ARBA00022801"/>
    </source>
</evidence>
<evidence type="ECO:0000256" key="2">
    <source>
        <dbReference type="ARBA" id="ARBA00019841"/>
    </source>
</evidence>
<dbReference type="Gene3D" id="3.10.310.30">
    <property type="match status" value="1"/>
</dbReference>
<dbReference type="Pfam" id="PF02272">
    <property type="entry name" value="DHHA1"/>
    <property type="match status" value="1"/>
</dbReference>
<gene>
    <name evidence="9" type="primary">recJ</name>
    <name evidence="9" type="ORF">C0184_11855</name>
</gene>
<dbReference type="Pfam" id="PF17768">
    <property type="entry name" value="RecJ_OB"/>
    <property type="match status" value="1"/>
</dbReference>
<accession>A0A2J6X142</accession>
<dbReference type="PANTHER" id="PTHR30255">
    <property type="entry name" value="SINGLE-STRANDED-DNA-SPECIFIC EXONUCLEASE RECJ"/>
    <property type="match status" value="1"/>
</dbReference>
<dbReference type="PANTHER" id="PTHR30255:SF2">
    <property type="entry name" value="SINGLE-STRANDED-DNA-SPECIFIC EXONUCLEASE RECJ"/>
    <property type="match status" value="1"/>
</dbReference>
<feature type="domain" description="DDH" evidence="6">
    <location>
        <begin position="81"/>
        <end position="231"/>
    </location>
</feature>
<keyword evidence="3" id="KW-0540">Nuclease</keyword>
<dbReference type="InterPro" id="IPR001667">
    <property type="entry name" value="DDH_dom"/>
</dbReference>
<dbReference type="GO" id="GO:0006310">
    <property type="term" value="P:DNA recombination"/>
    <property type="evidence" value="ECO:0007669"/>
    <property type="project" value="InterPro"/>
</dbReference>
<dbReference type="Pfam" id="PF01368">
    <property type="entry name" value="DHH"/>
    <property type="match status" value="1"/>
</dbReference>
<dbReference type="InterPro" id="IPR041122">
    <property type="entry name" value="RecJ_OB"/>
</dbReference>
<reference evidence="9 10" key="1">
    <citation type="submission" date="2018-01" db="EMBL/GenBank/DDBJ databases">
        <title>Metagenomic assembled genomes from two thermal pools in the Uzon Caldera, Kamchatka, Russia.</title>
        <authorList>
            <person name="Wilkins L."/>
            <person name="Ettinger C."/>
        </authorList>
    </citation>
    <scope>NUCLEOTIDE SEQUENCE [LARGE SCALE GENOMIC DNA]</scope>
    <source>
        <strain evidence="9">ZAV-02</strain>
    </source>
</reference>
<dbReference type="GO" id="GO:0003676">
    <property type="term" value="F:nucleic acid binding"/>
    <property type="evidence" value="ECO:0007669"/>
    <property type="project" value="InterPro"/>
</dbReference>
<evidence type="ECO:0000259" key="7">
    <source>
        <dbReference type="Pfam" id="PF02272"/>
    </source>
</evidence>
<feature type="domain" description="RecJ OB" evidence="8">
    <location>
        <begin position="457"/>
        <end position="562"/>
    </location>
</feature>
<keyword evidence="4" id="KW-0378">Hydrolase</keyword>
<evidence type="ECO:0000256" key="1">
    <source>
        <dbReference type="ARBA" id="ARBA00005915"/>
    </source>
</evidence>
<dbReference type="SUPFAM" id="SSF64182">
    <property type="entry name" value="DHH phosphoesterases"/>
    <property type="match status" value="1"/>
</dbReference>
<comment type="caution">
    <text evidence="9">The sequence shown here is derived from an EMBL/GenBank/DDBJ whole genome shotgun (WGS) entry which is preliminary data.</text>
</comment>
<evidence type="ECO:0000259" key="6">
    <source>
        <dbReference type="Pfam" id="PF01368"/>
    </source>
</evidence>
<comment type="similarity">
    <text evidence="1">Belongs to the RecJ family.</text>
</comment>
<dbReference type="NCBIfam" id="TIGR00644">
    <property type="entry name" value="recJ"/>
    <property type="match status" value="1"/>
</dbReference>
<keyword evidence="5 9" id="KW-0269">Exonuclease</keyword>
<dbReference type="GO" id="GO:0008409">
    <property type="term" value="F:5'-3' exonuclease activity"/>
    <property type="evidence" value="ECO:0007669"/>
    <property type="project" value="InterPro"/>
</dbReference>
<name>A0A2J6X142_9CHLR</name>
<evidence type="ECO:0000259" key="8">
    <source>
        <dbReference type="Pfam" id="PF17768"/>
    </source>
</evidence>
<dbReference type="InterPro" id="IPR051673">
    <property type="entry name" value="SSDNA_exonuclease_RecJ"/>
</dbReference>
<dbReference type="GO" id="GO:0006281">
    <property type="term" value="P:DNA repair"/>
    <property type="evidence" value="ECO:0007669"/>
    <property type="project" value="InterPro"/>
</dbReference>
<dbReference type="EMBL" id="PNIQ01000794">
    <property type="protein sequence ID" value="PMP77530.1"/>
    <property type="molecule type" value="Genomic_DNA"/>
</dbReference>
<dbReference type="Gene3D" id="3.90.1640.30">
    <property type="match status" value="1"/>
</dbReference>
<feature type="domain" description="DHHA1" evidence="7">
    <location>
        <begin position="349"/>
        <end position="436"/>
    </location>
</feature>
<dbReference type="InterPro" id="IPR004610">
    <property type="entry name" value="RecJ"/>
</dbReference>
<proteinExistence type="inferred from homology"/>
<organism evidence="9 10">
    <name type="scientific">Chloroflexus aggregans</name>
    <dbReference type="NCBI Taxonomy" id="152260"/>
    <lineage>
        <taxon>Bacteria</taxon>
        <taxon>Bacillati</taxon>
        <taxon>Chloroflexota</taxon>
        <taxon>Chloroflexia</taxon>
        <taxon>Chloroflexales</taxon>
        <taxon>Chloroflexineae</taxon>
        <taxon>Chloroflexaceae</taxon>
        <taxon>Chloroflexus</taxon>
    </lineage>
</organism>
<dbReference type="InterPro" id="IPR003156">
    <property type="entry name" value="DHHA1_dom"/>
</dbReference>
<evidence type="ECO:0000256" key="3">
    <source>
        <dbReference type="ARBA" id="ARBA00022722"/>
    </source>
</evidence>
<protein>
    <recommendedName>
        <fullName evidence="2">Single-stranded-DNA-specific exonuclease RecJ</fullName>
    </recommendedName>
</protein>
<dbReference type="AlphaFoldDB" id="A0A2J6X142"/>
<dbReference type="InterPro" id="IPR038763">
    <property type="entry name" value="DHH_sf"/>
</dbReference>